<reference evidence="2 3" key="1">
    <citation type="submission" date="2020-11" db="EMBL/GenBank/DDBJ databases">
        <title>Pseudomonas fulva producing VIM-24.</title>
        <authorList>
            <person name="Liu S."/>
        </authorList>
    </citation>
    <scope>NUCLEOTIDE SEQUENCE [LARGE SCALE GENOMIC DNA]</scope>
    <source>
        <strain evidence="2 3">ZDHY414</strain>
    </source>
</reference>
<feature type="transmembrane region" description="Helical" evidence="1">
    <location>
        <begin position="12"/>
        <end position="31"/>
    </location>
</feature>
<gene>
    <name evidence="2" type="ORF">IZU98_03295</name>
</gene>
<protein>
    <submittedName>
        <fullName evidence="2">Uncharacterized protein</fullName>
    </submittedName>
</protein>
<keyword evidence="1" id="KW-0472">Membrane</keyword>
<accession>A0A7S9L904</accession>
<evidence type="ECO:0000313" key="3">
    <source>
        <dbReference type="Proteomes" id="UP000594430"/>
    </source>
</evidence>
<keyword evidence="1" id="KW-0812">Transmembrane</keyword>
<evidence type="ECO:0000313" key="2">
    <source>
        <dbReference type="EMBL" id="QPH49769.1"/>
    </source>
</evidence>
<keyword evidence="1" id="KW-1133">Transmembrane helix</keyword>
<dbReference type="Proteomes" id="UP000594430">
    <property type="component" value="Chromosome"/>
</dbReference>
<sequence length="164" mass="18700">MESNLPEWLWYLKLLGSAAFGFVSSAVLFLWKEHKDKKKEARNNYNEALDIASQNRDATQDGVMIVYEFLQRIQASPHKQILDVARNEFQSVLQKVAEPNAKSAQEFYASLYEYDKEMSLADSRRCLKQAKHFLATNQAANRGILRKLDIIGVTLQLQSASTGE</sequence>
<evidence type="ECO:0000256" key="1">
    <source>
        <dbReference type="SAM" id="Phobius"/>
    </source>
</evidence>
<proteinExistence type="predicted"/>
<dbReference type="AlphaFoldDB" id="A0A7S9L904"/>
<name>A0A7S9L904_9PSED</name>
<dbReference type="RefSeq" id="WP_125922105.1">
    <property type="nucleotide sequence ID" value="NZ_CP064943.1"/>
</dbReference>
<dbReference type="EMBL" id="CP064946">
    <property type="protein sequence ID" value="QPH49769.1"/>
    <property type="molecule type" value="Genomic_DNA"/>
</dbReference>
<organism evidence="2 3">
    <name type="scientific">Pseudomonas fulva</name>
    <dbReference type="NCBI Taxonomy" id="47880"/>
    <lineage>
        <taxon>Bacteria</taxon>
        <taxon>Pseudomonadati</taxon>
        <taxon>Pseudomonadota</taxon>
        <taxon>Gammaproteobacteria</taxon>
        <taxon>Pseudomonadales</taxon>
        <taxon>Pseudomonadaceae</taxon>
        <taxon>Pseudomonas</taxon>
    </lineage>
</organism>